<evidence type="ECO:0000256" key="4">
    <source>
        <dbReference type="ARBA" id="ARBA00022481"/>
    </source>
</evidence>
<keyword evidence="4" id="KW-0488">Methylation</keyword>
<evidence type="ECO:0000313" key="13">
    <source>
        <dbReference type="EMBL" id="MFH0264168.1"/>
    </source>
</evidence>
<keyword evidence="11" id="KW-0732">Signal</keyword>
<protein>
    <recommendedName>
        <fullName evidence="2">Type II secretion system protein H</fullName>
    </recommendedName>
    <alternativeName>
        <fullName evidence="10">General secretion pathway protein H</fullName>
    </alternativeName>
</protein>
<dbReference type="InterPro" id="IPR002416">
    <property type="entry name" value="T2SS_protein-GspH"/>
</dbReference>
<evidence type="ECO:0000313" key="14">
    <source>
        <dbReference type="Proteomes" id="UP001607151"/>
    </source>
</evidence>
<comment type="caution">
    <text evidence="13">The sequence shown here is derived from an EMBL/GenBank/DDBJ whole genome shotgun (WGS) entry which is preliminary data.</text>
</comment>
<evidence type="ECO:0000256" key="7">
    <source>
        <dbReference type="ARBA" id="ARBA00022989"/>
    </source>
</evidence>
<name>A0ABW7ISH9_9VIBR</name>
<dbReference type="Gene3D" id="3.55.40.10">
    <property type="entry name" value="minor pseudopilin epsh domain"/>
    <property type="match status" value="1"/>
</dbReference>
<feature type="chain" id="PRO_5046637933" description="Type II secretion system protein H" evidence="11">
    <location>
        <begin position="26"/>
        <end position="197"/>
    </location>
</feature>
<evidence type="ECO:0000256" key="9">
    <source>
        <dbReference type="ARBA" id="ARBA00025772"/>
    </source>
</evidence>
<dbReference type="PANTHER" id="PTHR39583:SF2">
    <property type="entry name" value="TYPE II SECRETION SYSTEM PROTEIN J"/>
    <property type="match status" value="1"/>
</dbReference>
<evidence type="ECO:0000256" key="10">
    <source>
        <dbReference type="ARBA" id="ARBA00030775"/>
    </source>
</evidence>
<dbReference type="SUPFAM" id="SSF54523">
    <property type="entry name" value="Pili subunits"/>
    <property type="match status" value="1"/>
</dbReference>
<gene>
    <name evidence="13" type="primary">gspH</name>
    <name evidence="13" type="ORF">ACGRQ9_01240</name>
</gene>
<evidence type="ECO:0000256" key="3">
    <source>
        <dbReference type="ARBA" id="ARBA00022475"/>
    </source>
</evidence>
<dbReference type="NCBIfam" id="TIGR02532">
    <property type="entry name" value="IV_pilin_GFxxxE"/>
    <property type="match status" value="1"/>
</dbReference>
<dbReference type="EMBL" id="JBIHSN010000002">
    <property type="protein sequence ID" value="MFH0264168.1"/>
    <property type="molecule type" value="Genomic_DNA"/>
</dbReference>
<organism evidence="13 14">
    <name type="scientific">Vibrio rumoiensis</name>
    <dbReference type="NCBI Taxonomy" id="76258"/>
    <lineage>
        <taxon>Bacteria</taxon>
        <taxon>Pseudomonadati</taxon>
        <taxon>Pseudomonadota</taxon>
        <taxon>Gammaproteobacteria</taxon>
        <taxon>Vibrionales</taxon>
        <taxon>Vibrionaceae</taxon>
        <taxon>Vibrio</taxon>
    </lineage>
</organism>
<dbReference type="PRINTS" id="PR00885">
    <property type="entry name" value="BCTERIALGSPH"/>
</dbReference>
<dbReference type="PROSITE" id="PS00409">
    <property type="entry name" value="PROKAR_NTER_METHYL"/>
    <property type="match status" value="1"/>
</dbReference>
<evidence type="ECO:0000256" key="5">
    <source>
        <dbReference type="ARBA" id="ARBA00022519"/>
    </source>
</evidence>
<keyword evidence="3" id="KW-1003">Cell membrane</keyword>
<dbReference type="RefSeq" id="WP_089137714.1">
    <property type="nucleotide sequence ID" value="NZ_AP018685.1"/>
</dbReference>
<comment type="subcellular location">
    <subcellularLocation>
        <location evidence="1">Cell inner membrane</location>
        <topology evidence="1">Single-pass membrane protein</topology>
    </subcellularLocation>
</comment>
<proteinExistence type="inferred from homology"/>
<reference evidence="13 14" key="1">
    <citation type="submission" date="2024-10" db="EMBL/GenBank/DDBJ databases">
        <authorList>
            <person name="Yibar A."/>
            <person name="Saticioglu I.B."/>
            <person name="Duman M."/>
            <person name="Ajmi N."/>
            <person name="Gurler F."/>
            <person name="Ay H."/>
            <person name="Onuk E."/>
            <person name="Guler S."/>
            <person name="Romalde J.L."/>
        </authorList>
    </citation>
    <scope>NUCLEOTIDE SEQUENCE [LARGE SCALE GENOMIC DNA]</scope>
    <source>
        <strain evidence="13 14">14-MA-B</strain>
    </source>
</reference>
<dbReference type="InterPro" id="IPR051621">
    <property type="entry name" value="T2SS_protein_J"/>
</dbReference>
<keyword evidence="7" id="KW-1133">Transmembrane helix</keyword>
<dbReference type="Proteomes" id="UP001607151">
    <property type="component" value="Unassembled WGS sequence"/>
</dbReference>
<evidence type="ECO:0000259" key="12">
    <source>
        <dbReference type="Pfam" id="PF12019"/>
    </source>
</evidence>
<feature type="domain" description="General secretion pathway GspH" evidence="12">
    <location>
        <begin position="41"/>
        <end position="175"/>
    </location>
</feature>
<keyword evidence="6" id="KW-0812">Transmembrane</keyword>
<dbReference type="Pfam" id="PF12019">
    <property type="entry name" value="GspH"/>
    <property type="match status" value="1"/>
</dbReference>
<evidence type="ECO:0000256" key="1">
    <source>
        <dbReference type="ARBA" id="ARBA00004377"/>
    </source>
</evidence>
<dbReference type="InterPro" id="IPR049875">
    <property type="entry name" value="TypeII_GspH"/>
</dbReference>
<evidence type="ECO:0000256" key="2">
    <source>
        <dbReference type="ARBA" id="ARBA00021549"/>
    </source>
</evidence>
<feature type="signal peptide" evidence="11">
    <location>
        <begin position="1"/>
        <end position="25"/>
    </location>
</feature>
<dbReference type="InterPro" id="IPR012902">
    <property type="entry name" value="N_methyl_site"/>
</dbReference>
<evidence type="ECO:0000256" key="6">
    <source>
        <dbReference type="ARBA" id="ARBA00022692"/>
    </source>
</evidence>
<keyword evidence="14" id="KW-1185">Reference proteome</keyword>
<evidence type="ECO:0000256" key="8">
    <source>
        <dbReference type="ARBA" id="ARBA00023136"/>
    </source>
</evidence>
<accession>A0ABW7ISH9</accession>
<sequence length="197" mass="22522">MQRQRGFTLLEVLLVVVLMSLSALAVVQTLPQSNDDQAKEEASRFFQRLQLLSDDAILNGQDYGLRFDEKKLTYTYMQLGEEGWQKVQDSKYFTETTLPEDLTFSFELGSEAWGDDDRLFKQEDFYEDRFEDADKKPKPPQVYVLSSGEVTPFLLLFTSQPNQKPEQTWRVKVSEEGVAQLLSPGMSNEGVGDNEPS</sequence>
<comment type="similarity">
    <text evidence="9">Belongs to the GSP H family.</text>
</comment>
<keyword evidence="5" id="KW-0997">Cell inner membrane</keyword>
<dbReference type="InterPro" id="IPR045584">
    <property type="entry name" value="Pilin-like"/>
</dbReference>
<dbReference type="PANTHER" id="PTHR39583">
    <property type="entry name" value="TYPE II SECRETION SYSTEM PROTEIN J-RELATED"/>
    <property type="match status" value="1"/>
</dbReference>
<evidence type="ECO:0000256" key="11">
    <source>
        <dbReference type="SAM" id="SignalP"/>
    </source>
</evidence>
<keyword evidence="8" id="KW-0472">Membrane</keyword>
<dbReference type="Pfam" id="PF07963">
    <property type="entry name" value="N_methyl"/>
    <property type="match status" value="1"/>
</dbReference>
<dbReference type="InterPro" id="IPR022346">
    <property type="entry name" value="T2SS_GspH"/>
</dbReference>
<dbReference type="NCBIfam" id="TIGR01708">
    <property type="entry name" value="typeII_sec_gspH"/>
    <property type="match status" value="1"/>
</dbReference>